<organism evidence="5 6">
    <name type="scientific">Pseudomonas fluorescens</name>
    <dbReference type="NCBI Taxonomy" id="294"/>
    <lineage>
        <taxon>Bacteria</taxon>
        <taxon>Pseudomonadati</taxon>
        <taxon>Pseudomonadota</taxon>
        <taxon>Gammaproteobacteria</taxon>
        <taxon>Pseudomonadales</taxon>
        <taxon>Pseudomonadaceae</taxon>
        <taxon>Pseudomonas</taxon>
    </lineage>
</organism>
<sequence length="1338" mass="150621">MVDACSESCTGNSRNRLIEEKIPDWLIQASAHRRLALRRAPVAVADWYRTASEASHATLAQAIKTAWLSQSRLDRVFEPLADVRRFAEPLLQKALKDRFGVELDVSRTFLRLYLPTGIVKGYQVKTLSLLDAALHNFEMKESAANYFDSASCFISEPDTRGHFNVLSINERIGIDVFISICRDLDIGGQYSQQLEAILLPKDAVAKAGLEYRVKSSQKDAFRAAVLLARMNGDIGADSQALLLRLLDGVRSPAMHCYQLQIMTARLTGIMLLAGDLERSSRVEPLLVYIPDDPQHPIKEYPSTLAFKAVLTEQLRSPAYQRFFARFIAHEQRGAFFAALDQQLNVVKWHPPQPADPRPAWRNTPIDKPVLRFHVHKVQSDPWQWLYQGALNKILNDARTIAVPTADEDRQSRWAFWDSVQRVASIILQVATLVAMPFVPFAGELMLAYTAYQLLDETFTGILDWAEGQVAEAADHLLGIAENLAQLAAFGTAAAVVGRVLAVKPSAFVEGLKPVILHDSRTRLWSPDLAPYEQPLSLPTGGATDELGLEHHAGKTFLTLESRTYEVAVDPDSSAYHVRHPERPNAYRPRLTHNGEGAWAHEVERPMEWQGAQLFRRLGHSVAEFSDETARRILTVSGIDEAMLRHLHVHAHRPPALLEDTIRRFKLDQRIQVFREQMLSSDPDIHAKAEVQLQKRLLQMQQVSLPEGQSGDGHLLEALWDVLDEREQKHLLGLSPAPDDPLPARHVRATLLRKRMARWTEEFRTSLFTFMEEVFESAADMDTQQMRRIFPDLPRTIAQELWREASAAERLHLLNRPGMPRRIAHEALFYLRELRLNRACEGLYLHALSSADTDRLALHMLESLEGWKADIRLEVRDGHFEGLLLDSIGAVDTPTRKVLVRRGGLYEAHDERGELLHGPDDLFGAIQHALPQTWRDALDLPHVGQGRDLEQALRRLPLLPRPEVRALFGQPPLEPGSRSPMRLAIGRTGYLLGGGDSPPAEAGSITQRLRRLFPTLDEEQLDIMRREHLSGDPSGAVARLEGELLTLVNDLETWAADVPAVHPLTGTSLNAGEVAVQRQRRTLFAQTVQASWRRQLTDHNRFDTGRFYSRLDMLGELPKVTADFSHVSEFLLINDSPYLLMGDFLENFPNLRFLALKGLRLDRFPGAALRMRELVSLSLEGCHLRLDEASVDGLAHMERLERLDLDNNPLGVTLHVGHMKGLEELRLRSTELTVVPEGLFDLEKLRYADLSGNQIVELPDELFEVEDVREVEYNFADNPLSESSKIRIAAYDENSSLDRKLLIQVDDGVEGFSESESSSDSEVDDSGVGSPSEVSDEEN</sequence>
<comment type="caution">
    <text evidence="5">The sequence shown here is derived from an EMBL/GenBank/DDBJ whole genome shotgun (WGS) entry which is preliminary data.</text>
</comment>
<dbReference type="PANTHER" id="PTHR48051:SF1">
    <property type="entry name" value="RAS SUPPRESSOR PROTEIN 1"/>
    <property type="match status" value="1"/>
</dbReference>
<evidence type="ECO:0000313" key="6">
    <source>
        <dbReference type="Proteomes" id="UP000033588"/>
    </source>
</evidence>
<protein>
    <recommendedName>
        <fullName evidence="4">Dermonecrotic toxin N-terminal domain-containing protein</fullName>
    </recommendedName>
</protein>
<dbReference type="Gene3D" id="3.80.10.10">
    <property type="entry name" value="Ribonuclease Inhibitor"/>
    <property type="match status" value="1"/>
</dbReference>
<dbReference type="GO" id="GO:0005737">
    <property type="term" value="C:cytoplasm"/>
    <property type="evidence" value="ECO:0007669"/>
    <property type="project" value="TreeGrafter"/>
</dbReference>
<evidence type="ECO:0000256" key="1">
    <source>
        <dbReference type="ARBA" id="ARBA00022614"/>
    </source>
</evidence>
<evidence type="ECO:0000256" key="2">
    <source>
        <dbReference type="ARBA" id="ARBA00022737"/>
    </source>
</evidence>
<dbReference type="PROSITE" id="PS51450">
    <property type="entry name" value="LRR"/>
    <property type="match status" value="1"/>
</dbReference>
<dbReference type="OrthoDB" id="1467561at2"/>
<feature type="domain" description="Dermonecrotic toxin N-terminal" evidence="4">
    <location>
        <begin position="79"/>
        <end position="329"/>
    </location>
</feature>
<feature type="region of interest" description="Disordered" evidence="3">
    <location>
        <begin position="1309"/>
        <end position="1338"/>
    </location>
</feature>
<evidence type="ECO:0000256" key="3">
    <source>
        <dbReference type="SAM" id="MobiDB-lite"/>
    </source>
</evidence>
<dbReference type="Proteomes" id="UP000033588">
    <property type="component" value="Unassembled WGS sequence"/>
</dbReference>
<gene>
    <name evidence="5" type="ORF">VC35_10575</name>
</gene>
<name>A0A0F4TVT6_PSEFL</name>
<dbReference type="InterPro" id="IPR050216">
    <property type="entry name" value="LRR_domain-containing"/>
</dbReference>
<dbReference type="InterPro" id="IPR001611">
    <property type="entry name" value="Leu-rich_rpt"/>
</dbReference>
<proteinExistence type="predicted"/>
<keyword evidence="2" id="KW-0677">Repeat</keyword>
<dbReference type="PANTHER" id="PTHR48051">
    <property type="match status" value="1"/>
</dbReference>
<dbReference type="PATRIC" id="fig|294.132.peg.857"/>
<reference evidence="5 6" key="1">
    <citation type="submission" date="2015-03" db="EMBL/GenBank/DDBJ databases">
        <title>Comparative genomics of Pseudomonas insights into diversity of traits involved in vanlence and defense.</title>
        <authorList>
            <person name="Qin Y."/>
        </authorList>
    </citation>
    <scope>NUCLEOTIDE SEQUENCE [LARGE SCALE GENOMIC DNA]</scope>
    <source>
        <strain evidence="5 6">C8</strain>
    </source>
</reference>
<dbReference type="EMBL" id="LACC01000012">
    <property type="protein sequence ID" value="KJZ47477.1"/>
    <property type="molecule type" value="Genomic_DNA"/>
</dbReference>
<dbReference type="Pfam" id="PF20178">
    <property type="entry name" value="ToxA_N"/>
    <property type="match status" value="1"/>
</dbReference>
<dbReference type="InterPro" id="IPR032675">
    <property type="entry name" value="LRR_dom_sf"/>
</dbReference>
<accession>A0A0F4TVT6</accession>
<evidence type="ECO:0000313" key="5">
    <source>
        <dbReference type="EMBL" id="KJZ47477.1"/>
    </source>
</evidence>
<dbReference type="SUPFAM" id="SSF52058">
    <property type="entry name" value="L domain-like"/>
    <property type="match status" value="1"/>
</dbReference>
<keyword evidence="1" id="KW-0433">Leucine-rich repeat</keyword>
<evidence type="ECO:0000259" key="4">
    <source>
        <dbReference type="Pfam" id="PF20178"/>
    </source>
</evidence>
<dbReference type="InterPro" id="IPR046673">
    <property type="entry name" value="ToxA_N"/>
</dbReference>